<sequence>MASSSPPPDVSSFEPTSGQCTTSRVRLYQTLSATQNQKQRSTHHLRVADEVEKDNYSTDFRGQFWAEARTRVIRLPETSTTLFSHRLVYRDGHLVDPSTIQHCAVDDATNTVLLTVQLLKDAAEVPGLKSLEETSPPKPEWPPNGHNMRIVSIDTESCVVPKDITPLRGYKCAQYMSELGGAFIDIYTDCAHHHDRALDKKLGRSFSAFIIIVGYVLWSCYPMSARACNTCSAPDLIEHLDKKALVAKMSKVQLFLFLTLYAPTHLPLCQSRSTEPSSRDPSARRPLQPRGPEELILHGETHDPEPTYQYYFRKAGYVMEFIEDPTTRTFVAFRSWAPVKFQVMSLGQRQRQPYLWP</sequence>
<dbReference type="Proteomes" id="UP000310039">
    <property type="component" value="Unassembled WGS sequence"/>
</dbReference>
<evidence type="ECO:0000313" key="3">
    <source>
        <dbReference type="Proteomes" id="UP000310039"/>
    </source>
</evidence>
<evidence type="ECO:0000256" key="1">
    <source>
        <dbReference type="SAM" id="MobiDB-lite"/>
    </source>
</evidence>
<evidence type="ECO:0000313" key="2">
    <source>
        <dbReference type="EMBL" id="THZ74828.1"/>
    </source>
</evidence>
<feature type="region of interest" description="Disordered" evidence="1">
    <location>
        <begin position="270"/>
        <end position="291"/>
    </location>
</feature>
<organism evidence="2 3">
    <name type="scientific">Aureobasidium pullulans</name>
    <name type="common">Black yeast</name>
    <name type="synonym">Pullularia pullulans</name>
    <dbReference type="NCBI Taxonomy" id="5580"/>
    <lineage>
        <taxon>Eukaryota</taxon>
        <taxon>Fungi</taxon>
        <taxon>Dikarya</taxon>
        <taxon>Ascomycota</taxon>
        <taxon>Pezizomycotina</taxon>
        <taxon>Dothideomycetes</taxon>
        <taxon>Dothideomycetidae</taxon>
        <taxon>Dothideales</taxon>
        <taxon>Saccotheciaceae</taxon>
        <taxon>Aureobasidium</taxon>
    </lineage>
</organism>
<proteinExistence type="predicted"/>
<reference evidence="2 3" key="1">
    <citation type="submission" date="2018-10" db="EMBL/GenBank/DDBJ databases">
        <title>Fifty Aureobasidium pullulans genomes reveal a recombining polyextremotolerant generalist.</title>
        <authorList>
            <person name="Gostincar C."/>
            <person name="Turk M."/>
            <person name="Zajc J."/>
            <person name="Gunde-Cimerman N."/>
        </authorList>
    </citation>
    <scope>NUCLEOTIDE SEQUENCE [LARGE SCALE GENOMIC DNA]</scope>
    <source>
        <strain evidence="2 3">EXF-3403</strain>
    </source>
</reference>
<comment type="caution">
    <text evidence="2">The sequence shown here is derived from an EMBL/GenBank/DDBJ whole genome shotgun (WGS) entry which is preliminary data.</text>
</comment>
<dbReference type="AlphaFoldDB" id="A0A4S9X7A9"/>
<accession>A0A4S9X7A9</accession>
<protein>
    <submittedName>
        <fullName evidence="2">Uncharacterized protein</fullName>
    </submittedName>
</protein>
<name>A0A4S9X7A9_AURPU</name>
<gene>
    <name evidence="2" type="ORF">D6C84_09282</name>
</gene>
<dbReference type="EMBL" id="QZBT01000220">
    <property type="protein sequence ID" value="THZ74828.1"/>
    <property type="molecule type" value="Genomic_DNA"/>
</dbReference>